<sequence length="129" mass="14850">MLPCDDLKLHSIPSVSTQWTAPLRLIDQLNVFAGQLFLRDHATYIQLCRFLCIYARDLRDDGDFKVEADGFIKPEHRPPRASFDNSFQQSPIAALKSLFGLRRKGMLYAPTHMGKILDAWPLLEDDFRD</sequence>
<organism evidence="1 2">
    <name type="scientific">Hydnomerulius pinastri MD-312</name>
    <dbReference type="NCBI Taxonomy" id="994086"/>
    <lineage>
        <taxon>Eukaryota</taxon>
        <taxon>Fungi</taxon>
        <taxon>Dikarya</taxon>
        <taxon>Basidiomycota</taxon>
        <taxon>Agaricomycotina</taxon>
        <taxon>Agaricomycetes</taxon>
        <taxon>Agaricomycetidae</taxon>
        <taxon>Boletales</taxon>
        <taxon>Boletales incertae sedis</taxon>
        <taxon>Leucogyrophana</taxon>
    </lineage>
</organism>
<reference evidence="1 2" key="1">
    <citation type="submission" date="2014-04" db="EMBL/GenBank/DDBJ databases">
        <title>Evolutionary Origins and Diversification of the Mycorrhizal Mutualists.</title>
        <authorList>
            <consortium name="DOE Joint Genome Institute"/>
            <consortium name="Mycorrhizal Genomics Consortium"/>
            <person name="Kohler A."/>
            <person name="Kuo A."/>
            <person name="Nagy L.G."/>
            <person name="Floudas D."/>
            <person name="Copeland A."/>
            <person name="Barry K.W."/>
            <person name="Cichocki N."/>
            <person name="Veneault-Fourrey C."/>
            <person name="LaButti K."/>
            <person name="Lindquist E.A."/>
            <person name="Lipzen A."/>
            <person name="Lundell T."/>
            <person name="Morin E."/>
            <person name="Murat C."/>
            <person name="Riley R."/>
            <person name="Ohm R."/>
            <person name="Sun H."/>
            <person name="Tunlid A."/>
            <person name="Henrissat B."/>
            <person name="Grigoriev I.V."/>
            <person name="Hibbett D.S."/>
            <person name="Martin F."/>
        </authorList>
    </citation>
    <scope>NUCLEOTIDE SEQUENCE [LARGE SCALE GENOMIC DNA]</scope>
    <source>
        <strain evidence="1 2">MD-312</strain>
    </source>
</reference>
<evidence type="ECO:0000313" key="1">
    <source>
        <dbReference type="EMBL" id="KIJ64297.1"/>
    </source>
</evidence>
<proteinExistence type="predicted"/>
<dbReference type="EMBL" id="KN839847">
    <property type="protein sequence ID" value="KIJ64297.1"/>
    <property type="molecule type" value="Genomic_DNA"/>
</dbReference>
<gene>
    <name evidence="1" type="ORF">HYDPIDRAFT_112283</name>
</gene>
<dbReference type="OrthoDB" id="3182339at2759"/>
<keyword evidence="2" id="KW-1185">Reference proteome</keyword>
<protein>
    <submittedName>
        <fullName evidence="1">Unplaced genomic scaffold scaffold_13, whole genome shotgun sequence</fullName>
    </submittedName>
</protein>
<dbReference type="HOGENOM" id="CLU_138672_0_0_1"/>
<dbReference type="AlphaFoldDB" id="A0A0C9WFL8"/>
<dbReference type="Proteomes" id="UP000053820">
    <property type="component" value="Unassembled WGS sequence"/>
</dbReference>
<name>A0A0C9WFL8_9AGAM</name>
<accession>A0A0C9WFL8</accession>
<evidence type="ECO:0000313" key="2">
    <source>
        <dbReference type="Proteomes" id="UP000053820"/>
    </source>
</evidence>